<dbReference type="InterPro" id="IPR017937">
    <property type="entry name" value="Thioredoxin_CS"/>
</dbReference>
<evidence type="ECO:0000256" key="3">
    <source>
        <dbReference type="ARBA" id="ARBA00023157"/>
    </source>
</evidence>
<dbReference type="PANTHER" id="PTHR42852:SF6">
    <property type="entry name" value="THIOL:DISULFIDE INTERCHANGE PROTEIN DSBE"/>
    <property type="match status" value="1"/>
</dbReference>
<dbReference type="InterPro" id="IPR006311">
    <property type="entry name" value="TAT_signal"/>
</dbReference>
<dbReference type="GO" id="GO:0030313">
    <property type="term" value="C:cell envelope"/>
    <property type="evidence" value="ECO:0007669"/>
    <property type="project" value="UniProtKB-SubCell"/>
</dbReference>
<evidence type="ECO:0000313" key="7">
    <source>
        <dbReference type="Proteomes" id="UP000011841"/>
    </source>
</evidence>
<dbReference type="GO" id="GO:0015036">
    <property type="term" value="F:disulfide oxidoreductase activity"/>
    <property type="evidence" value="ECO:0007669"/>
    <property type="project" value="UniProtKB-ARBA"/>
</dbReference>
<dbReference type="KEGG" id="aol:S58_51970"/>
<evidence type="ECO:0000256" key="1">
    <source>
        <dbReference type="ARBA" id="ARBA00004196"/>
    </source>
</evidence>
<dbReference type="EMBL" id="AP012603">
    <property type="protein sequence ID" value="BAM91176.1"/>
    <property type="molecule type" value="Genomic_DNA"/>
</dbReference>
<feature type="domain" description="Thioredoxin" evidence="5">
    <location>
        <begin position="50"/>
        <end position="201"/>
    </location>
</feature>
<dbReference type="InterPro" id="IPR036249">
    <property type="entry name" value="Thioredoxin-like_sf"/>
</dbReference>
<dbReference type="InterPro" id="IPR050553">
    <property type="entry name" value="Thioredoxin_ResA/DsbE_sf"/>
</dbReference>
<evidence type="ECO:0000313" key="6">
    <source>
        <dbReference type="EMBL" id="BAM91176.1"/>
    </source>
</evidence>
<dbReference type="InterPro" id="IPR000866">
    <property type="entry name" value="AhpC/TSA"/>
</dbReference>
<dbReference type="Gene3D" id="3.40.30.10">
    <property type="entry name" value="Glutaredoxin"/>
    <property type="match status" value="1"/>
</dbReference>
<dbReference type="PROSITE" id="PS00194">
    <property type="entry name" value="THIOREDOXIN_1"/>
    <property type="match status" value="1"/>
</dbReference>
<evidence type="ECO:0000259" key="5">
    <source>
        <dbReference type="PROSITE" id="PS51352"/>
    </source>
</evidence>
<reference evidence="6 7" key="1">
    <citation type="journal article" date="2013" name="Appl. Environ. Microbiol.">
        <title>Genome analysis suggests that the soil oligotrophic bacterium Agromonas oligotrophica (Bradyrhizobium oligotrophicum) is a nitrogen-fixing symbiont of Aeschynomene indica.</title>
        <authorList>
            <person name="Okubo T."/>
            <person name="Fukushima S."/>
            <person name="Itakura M."/>
            <person name="Oshima K."/>
            <person name="Longtonglang A."/>
            <person name="Teaumroong N."/>
            <person name="Mitsui H."/>
            <person name="Hattori M."/>
            <person name="Hattori R."/>
            <person name="Hattori T."/>
            <person name="Minamisawa K."/>
        </authorList>
    </citation>
    <scope>NUCLEOTIDE SEQUENCE [LARGE SCALE GENOMIC DNA]</scope>
    <source>
        <strain evidence="6 7">S58</strain>
    </source>
</reference>
<dbReference type="SUPFAM" id="SSF52833">
    <property type="entry name" value="Thioredoxin-like"/>
    <property type="match status" value="1"/>
</dbReference>
<dbReference type="PROSITE" id="PS51318">
    <property type="entry name" value="TAT"/>
    <property type="match status" value="1"/>
</dbReference>
<comment type="subcellular location">
    <subcellularLocation>
        <location evidence="1">Cell envelope</location>
    </subcellularLocation>
</comment>
<dbReference type="HOGENOM" id="CLU_042529_11_2_5"/>
<organism evidence="6 7">
    <name type="scientific">Bradyrhizobium oligotrophicum S58</name>
    <dbReference type="NCBI Taxonomy" id="1245469"/>
    <lineage>
        <taxon>Bacteria</taxon>
        <taxon>Pseudomonadati</taxon>
        <taxon>Pseudomonadota</taxon>
        <taxon>Alphaproteobacteria</taxon>
        <taxon>Hyphomicrobiales</taxon>
        <taxon>Nitrobacteraceae</taxon>
        <taxon>Bradyrhizobium</taxon>
    </lineage>
</organism>
<dbReference type="STRING" id="1245469.S58_51970"/>
<dbReference type="eggNOG" id="COG0526">
    <property type="taxonomic scope" value="Bacteria"/>
</dbReference>
<dbReference type="GO" id="GO:0016209">
    <property type="term" value="F:antioxidant activity"/>
    <property type="evidence" value="ECO:0007669"/>
    <property type="project" value="InterPro"/>
</dbReference>
<dbReference type="Pfam" id="PF00578">
    <property type="entry name" value="AhpC-TSA"/>
    <property type="match status" value="1"/>
</dbReference>
<dbReference type="PATRIC" id="fig|1245469.3.peg.5321"/>
<keyword evidence="3" id="KW-1015">Disulfide bond</keyword>
<evidence type="ECO:0000256" key="2">
    <source>
        <dbReference type="ARBA" id="ARBA00022748"/>
    </source>
</evidence>
<dbReference type="GeneID" id="301818958"/>
<name>M4ZCI3_9BRAD</name>
<dbReference type="InterPro" id="IPR013766">
    <property type="entry name" value="Thioredoxin_domain"/>
</dbReference>
<keyword evidence="2" id="KW-0201">Cytochrome c-type biogenesis</keyword>
<dbReference type="GO" id="GO:0017004">
    <property type="term" value="P:cytochrome complex assembly"/>
    <property type="evidence" value="ECO:0007669"/>
    <property type="project" value="UniProtKB-KW"/>
</dbReference>
<keyword evidence="7" id="KW-1185">Reference proteome</keyword>
<evidence type="ECO:0000256" key="4">
    <source>
        <dbReference type="ARBA" id="ARBA00023284"/>
    </source>
</evidence>
<dbReference type="CDD" id="cd02966">
    <property type="entry name" value="TlpA_like_family"/>
    <property type="match status" value="1"/>
</dbReference>
<accession>M4ZCI3</accession>
<dbReference type="RefSeq" id="WP_015668265.1">
    <property type="nucleotide sequence ID" value="NC_020453.1"/>
</dbReference>
<gene>
    <name evidence="6" type="ORF">S58_51970</name>
</gene>
<protein>
    <submittedName>
        <fullName evidence="6">Putative thiol-disulfide oxidoreductase</fullName>
    </submittedName>
</protein>
<keyword evidence="4" id="KW-0676">Redox-active center</keyword>
<proteinExistence type="predicted"/>
<dbReference type="Proteomes" id="UP000011841">
    <property type="component" value="Chromosome"/>
</dbReference>
<dbReference type="PANTHER" id="PTHR42852">
    <property type="entry name" value="THIOL:DISULFIDE INTERCHANGE PROTEIN DSBE"/>
    <property type="match status" value="1"/>
</dbReference>
<dbReference type="PROSITE" id="PS51352">
    <property type="entry name" value="THIOREDOXIN_2"/>
    <property type="match status" value="1"/>
</dbReference>
<dbReference type="OrthoDB" id="9799347at2"/>
<dbReference type="AlphaFoldDB" id="M4ZCI3"/>
<sequence>MADEDGLRTRRRLLGQGLALGTGLLLSGRARAQQPDPPRLDSGRSQFILVRPRTAVAPLRLQDMSGKDATLAPKPGHVTLVNFWATWCPACKTDLPTLAALERTPLQRLDVWTICADRRDIRTIRRYAQQVTMPRASFADPHAQATNPTNPDASAFALPAMPITYLIGTGGLIEGYITGAPEWLSPPGQALLRYYLDLPAA</sequence>